<organism evidence="1">
    <name type="scientific">viral metagenome</name>
    <dbReference type="NCBI Taxonomy" id="1070528"/>
    <lineage>
        <taxon>unclassified sequences</taxon>
        <taxon>metagenomes</taxon>
        <taxon>organismal metagenomes</taxon>
    </lineage>
</organism>
<gene>
    <name evidence="1" type="ORF">MM415B05255_0008</name>
</gene>
<proteinExistence type="predicted"/>
<dbReference type="AlphaFoldDB" id="A0A6M3LMX3"/>
<protein>
    <submittedName>
        <fullName evidence="1">Uncharacterized protein</fullName>
    </submittedName>
</protein>
<reference evidence="1" key="1">
    <citation type="submission" date="2020-03" db="EMBL/GenBank/DDBJ databases">
        <title>The deep terrestrial virosphere.</title>
        <authorList>
            <person name="Holmfeldt K."/>
            <person name="Nilsson E."/>
            <person name="Simone D."/>
            <person name="Lopez-Fernandez M."/>
            <person name="Wu X."/>
            <person name="de Brujin I."/>
            <person name="Lundin D."/>
            <person name="Andersson A."/>
            <person name="Bertilsson S."/>
            <person name="Dopson M."/>
        </authorList>
    </citation>
    <scope>NUCLEOTIDE SEQUENCE</scope>
    <source>
        <strain evidence="1">MM415B05255</strain>
    </source>
</reference>
<dbReference type="EMBL" id="MT143333">
    <property type="protein sequence ID" value="QJA95669.1"/>
    <property type="molecule type" value="Genomic_DNA"/>
</dbReference>
<name>A0A6M3LMX3_9ZZZZ</name>
<evidence type="ECO:0000313" key="1">
    <source>
        <dbReference type="EMBL" id="QJA95669.1"/>
    </source>
</evidence>
<accession>A0A6M3LMX3</accession>
<sequence length="131" mass="15321">MTRAVTQPTFAHLPHSECHYIDSNTCERRKMLAQRVWGKVTAGRALAMTSEMHLEILCMCHQCAGIPTEDIKASYRVSMERLLDKVLGAFHDRLPGDVREHRKQWEADRWRRTKLLKLIKREEEDEDGSME</sequence>